<evidence type="ECO:0000256" key="2">
    <source>
        <dbReference type="ARBA" id="ARBA00006679"/>
    </source>
</evidence>
<feature type="transmembrane region" description="Helical" evidence="7">
    <location>
        <begin position="50"/>
        <end position="71"/>
    </location>
</feature>
<evidence type="ECO:0000313" key="9">
    <source>
        <dbReference type="Proteomes" id="UP001430193"/>
    </source>
</evidence>
<proteinExistence type="inferred from homology"/>
<comment type="caution">
    <text evidence="8">The sequence shown here is derived from an EMBL/GenBank/DDBJ whole genome shotgun (WGS) entry which is preliminary data.</text>
</comment>
<keyword evidence="9" id="KW-1185">Reference proteome</keyword>
<feature type="transmembrane region" description="Helical" evidence="7">
    <location>
        <begin position="117"/>
        <end position="136"/>
    </location>
</feature>
<keyword evidence="4 7" id="KW-0812">Transmembrane</keyword>
<evidence type="ECO:0000256" key="3">
    <source>
        <dbReference type="ARBA" id="ARBA00022475"/>
    </source>
</evidence>
<name>A0ABS2KM24_9GAMM</name>
<keyword evidence="3" id="KW-1003">Cell membrane</keyword>
<sequence length="139" mass="15661">MRYTLFQSRKDEVLLIARILLMILFVLFGWDKFINFSGTASYMESVGLPLPTFAALIALVMEFAVGIAIVLGYYTRPLALLLAIYTLVTALIGHRYWLVTDNPLARIDVMINFYKNFSITGGLLLLCITGPGKYSLDKR</sequence>
<dbReference type="RefSeq" id="WP_239538225.1">
    <property type="nucleotide sequence ID" value="NZ_BSOC01000001.1"/>
</dbReference>
<accession>A0ABS2KM24</accession>
<organism evidence="8 9">
    <name type="scientific">Dyella mobilis</name>
    <dbReference type="NCBI Taxonomy" id="1849582"/>
    <lineage>
        <taxon>Bacteria</taxon>
        <taxon>Pseudomonadati</taxon>
        <taxon>Pseudomonadota</taxon>
        <taxon>Gammaproteobacteria</taxon>
        <taxon>Lysobacterales</taxon>
        <taxon>Rhodanobacteraceae</taxon>
        <taxon>Dyella</taxon>
    </lineage>
</organism>
<dbReference type="PANTHER" id="PTHR33452">
    <property type="entry name" value="OXIDOREDUCTASE CATD-RELATED"/>
    <property type="match status" value="1"/>
</dbReference>
<gene>
    <name evidence="8" type="ORF">ISS99_20165</name>
</gene>
<dbReference type="PANTHER" id="PTHR33452:SF1">
    <property type="entry name" value="INNER MEMBRANE PROTEIN YPHA-RELATED"/>
    <property type="match status" value="1"/>
</dbReference>
<evidence type="ECO:0000256" key="7">
    <source>
        <dbReference type="SAM" id="Phobius"/>
    </source>
</evidence>
<dbReference type="Proteomes" id="UP001430193">
    <property type="component" value="Unassembled WGS sequence"/>
</dbReference>
<keyword evidence="5 7" id="KW-1133">Transmembrane helix</keyword>
<dbReference type="EMBL" id="JADIKF010000040">
    <property type="protein sequence ID" value="MBM7131847.1"/>
    <property type="molecule type" value="Genomic_DNA"/>
</dbReference>
<dbReference type="InterPro" id="IPR051907">
    <property type="entry name" value="DoxX-like_oxidoreductase"/>
</dbReference>
<reference evidence="8" key="1">
    <citation type="submission" date="2020-10" db="EMBL/GenBank/DDBJ databases">
        <title>Phylogeny of dyella-like bacteria.</title>
        <authorList>
            <person name="Fu J."/>
        </authorList>
    </citation>
    <scope>NUCLEOTIDE SEQUENCE</scope>
    <source>
        <strain evidence="8">DHON07</strain>
    </source>
</reference>
<dbReference type="InterPro" id="IPR032808">
    <property type="entry name" value="DoxX"/>
</dbReference>
<evidence type="ECO:0000256" key="6">
    <source>
        <dbReference type="ARBA" id="ARBA00023136"/>
    </source>
</evidence>
<feature type="transmembrane region" description="Helical" evidence="7">
    <location>
        <begin position="12"/>
        <end position="30"/>
    </location>
</feature>
<protein>
    <submittedName>
        <fullName evidence="8">DoxX family protein</fullName>
    </submittedName>
</protein>
<feature type="transmembrane region" description="Helical" evidence="7">
    <location>
        <begin position="78"/>
        <end position="97"/>
    </location>
</feature>
<dbReference type="Pfam" id="PF07681">
    <property type="entry name" value="DoxX"/>
    <property type="match status" value="1"/>
</dbReference>
<evidence type="ECO:0000256" key="5">
    <source>
        <dbReference type="ARBA" id="ARBA00022989"/>
    </source>
</evidence>
<evidence type="ECO:0000313" key="8">
    <source>
        <dbReference type="EMBL" id="MBM7131847.1"/>
    </source>
</evidence>
<keyword evidence="6 7" id="KW-0472">Membrane</keyword>
<evidence type="ECO:0000256" key="1">
    <source>
        <dbReference type="ARBA" id="ARBA00004651"/>
    </source>
</evidence>
<evidence type="ECO:0000256" key="4">
    <source>
        <dbReference type="ARBA" id="ARBA00022692"/>
    </source>
</evidence>
<comment type="subcellular location">
    <subcellularLocation>
        <location evidence="1">Cell membrane</location>
        <topology evidence="1">Multi-pass membrane protein</topology>
    </subcellularLocation>
</comment>
<comment type="similarity">
    <text evidence="2">Belongs to the DoxX family.</text>
</comment>